<comment type="similarity">
    <text evidence="2 9">Belongs to the DXR family.</text>
</comment>
<dbReference type="SUPFAM" id="SSF69055">
    <property type="entry name" value="1-deoxy-D-xylulose-5-phosphate reductoisomerase, C-terminal domain"/>
    <property type="match status" value="1"/>
</dbReference>
<name>A0A971M6X8_9BACT</name>
<evidence type="ECO:0000256" key="8">
    <source>
        <dbReference type="ARBA" id="ARBA00048543"/>
    </source>
</evidence>
<keyword evidence="3 9" id="KW-0479">Metal-binding</keyword>
<feature type="binding site" evidence="9">
    <location>
        <position position="211"/>
    </location>
    <ligand>
        <name>1-deoxy-D-xylulose 5-phosphate</name>
        <dbReference type="ChEBI" id="CHEBI:57792"/>
    </ligand>
</feature>
<evidence type="ECO:0000259" key="10">
    <source>
        <dbReference type="Pfam" id="PF02670"/>
    </source>
</evidence>
<feature type="binding site" evidence="9">
    <location>
        <position position="11"/>
    </location>
    <ligand>
        <name>NADPH</name>
        <dbReference type="ChEBI" id="CHEBI:57783"/>
    </ligand>
</feature>
<feature type="domain" description="1-deoxy-D-xylulose 5-phosphate reductoisomerase N-terminal" evidence="10">
    <location>
        <begin position="5"/>
        <end position="126"/>
    </location>
</feature>
<feature type="binding site" evidence="9">
    <location>
        <position position="146"/>
    </location>
    <ligand>
        <name>Mn(2+)</name>
        <dbReference type="ChEBI" id="CHEBI:29035"/>
    </ligand>
</feature>
<keyword evidence="7 9" id="KW-0414">Isoprene biosynthesis</keyword>
<dbReference type="NCBIfam" id="TIGR00243">
    <property type="entry name" value="Dxr"/>
    <property type="match status" value="1"/>
</dbReference>
<evidence type="ECO:0000256" key="3">
    <source>
        <dbReference type="ARBA" id="ARBA00022723"/>
    </source>
</evidence>
<evidence type="ECO:0000256" key="5">
    <source>
        <dbReference type="ARBA" id="ARBA00023002"/>
    </source>
</evidence>
<evidence type="ECO:0000256" key="1">
    <source>
        <dbReference type="ARBA" id="ARBA00005094"/>
    </source>
</evidence>
<keyword evidence="6 9" id="KW-0464">Manganese</keyword>
<evidence type="ECO:0000313" key="14">
    <source>
        <dbReference type="Proteomes" id="UP000777265"/>
    </source>
</evidence>
<feature type="binding site" evidence="9">
    <location>
        <position position="215"/>
    </location>
    <ligand>
        <name>1-deoxy-D-xylulose 5-phosphate</name>
        <dbReference type="ChEBI" id="CHEBI:57792"/>
    </ligand>
</feature>
<dbReference type="InterPro" id="IPR036169">
    <property type="entry name" value="DXPR_C_sf"/>
</dbReference>
<evidence type="ECO:0000256" key="4">
    <source>
        <dbReference type="ARBA" id="ARBA00022857"/>
    </source>
</evidence>
<dbReference type="Pfam" id="PF02670">
    <property type="entry name" value="DXP_reductoisom"/>
    <property type="match status" value="1"/>
</dbReference>
<organism evidence="13 14">
    <name type="scientific">Syntrophorhabdus aromaticivorans</name>
    <dbReference type="NCBI Taxonomy" id="328301"/>
    <lineage>
        <taxon>Bacteria</taxon>
        <taxon>Pseudomonadati</taxon>
        <taxon>Thermodesulfobacteriota</taxon>
        <taxon>Syntrophorhabdia</taxon>
        <taxon>Syntrophorhabdales</taxon>
        <taxon>Syntrophorhabdaceae</taxon>
        <taxon>Syntrophorhabdus</taxon>
    </lineage>
</organism>
<feature type="binding site" evidence="9">
    <location>
        <position position="39"/>
    </location>
    <ligand>
        <name>NADPH</name>
        <dbReference type="ChEBI" id="CHEBI:57783"/>
    </ligand>
</feature>
<feature type="binding site" evidence="9">
    <location>
        <position position="193"/>
    </location>
    <ligand>
        <name>1-deoxy-D-xylulose 5-phosphate</name>
        <dbReference type="ChEBI" id="CHEBI:57792"/>
    </ligand>
</feature>
<evidence type="ECO:0000256" key="2">
    <source>
        <dbReference type="ARBA" id="ARBA00006825"/>
    </source>
</evidence>
<dbReference type="GO" id="GO:0030145">
    <property type="term" value="F:manganese ion binding"/>
    <property type="evidence" value="ECO:0007669"/>
    <property type="project" value="TreeGrafter"/>
</dbReference>
<feature type="domain" description="1-deoxy-D-xylulose 5-phosphate reductoisomerase C-terminal" evidence="11">
    <location>
        <begin position="140"/>
        <end position="223"/>
    </location>
</feature>
<feature type="binding site" evidence="9">
    <location>
        <position position="12"/>
    </location>
    <ligand>
        <name>NADPH</name>
        <dbReference type="ChEBI" id="CHEBI:57783"/>
    </ligand>
</feature>
<keyword evidence="4 9" id="KW-0521">NADP</keyword>
<protein>
    <recommendedName>
        <fullName evidence="9">1-deoxy-D-xylulose 5-phosphate reductoisomerase</fullName>
        <shortName evidence="9">DXP reductoisomerase</shortName>
        <ecNumber evidence="9">1.1.1.267</ecNumber>
    </recommendedName>
    <alternativeName>
        <fullName evidence="9">1-deoxyxylulose-5-phosphate reductoisomerase</fullName>
    </alternativeName>
    <alternativeName>
        <fullName evidence="9">2-C-methyl-D-erythritol 4-phosphate synthase</fullName>
    </alternativeName>
</protein>
<dbReference type="GO" id="GO:0030604">
    <property type="term" value="F:1-deoxy-D-xylulose-5-phosphate reductoisomerase activity"/>
    <property type="evidence" value="ECO:0007669"/>
    <property type="project" value="UniProtKB-UniRule"/>
</dbReference>
<dbReference type="HAMAP" id="MF_00183">
    <property type="entry name" value="DXP_reductoisom"/>
    <property type="match status" value="1"/>
</dbReference>
<feature type="binding site" evidence="9">
    <location>
        <position position="145"/>
    </location>
    <ligand>
        <name>1-deoxy-D-xylulose 5-phosphate</name>
        <dbReference type="ChEBI" id="CHEBI:57792"/>
    </ligand>
</feature>
<dbReference type="Pfam" id="PF08436">
    <property type="entry name" value="DXP_redisom_C"/>
    <property type="match status" value="1"/>
</dbReference>
<evidence type="ECO:0000256" key="7">
    <source>
        <dbReference type="ARBA" id="ARBA00023229"/>
    </source>
</evidence>
<proteinExistence type="inferred from homology"/>
<feature type="binding site" evidence="9">
    <location>
        <position position="215"/>
    </location>
    <ligand>
        <name>Mn(2+)</name>
        <dbReference type="ChEBI" id="CHEBI:29035"/>
    </ligand>
</feature>
<dbReference type="SUPFAM" id="SSF55347">
    <property type="entry name" value="Glyceraldehyde-3-phosphate dehydrogenase-like, C-terminal domain"/>
    <property type="match status" value="1"/>
</dbReference>
<dbReference type="SUPFAM" id="SSF51735">
    <property type="entry name" value="NAD(P)-binding Rossmann-fold domains"/>
    <property type="match status" value="1"/>
</dbReference>
<dbReference type="AlphaFoldDB" id="A0A971M6X8"/>
<comment type="function">
    <text evidence="9">Catalyzes the NADPH-dependent rearrangement and reduction of 1-deoxy-D-xylulose-5-phosphate (DXP) to 2-C-methyl-D-erythritol 4-phosphate (MEP).</text>
</comment>
<dbReference type="InterPro" id="IPR026877">
    <property type="entry name" value="DXPR_C"/>
</dbReference>
<dbReference type="Pfam" id="PF13288">
    <property type="entry name" value="DXPR_C"/>
    <property type="match status" value="1"/>
</dbReference>
<feature type="binding site" evidence="9">
    <location>
        <position position="144"/>
    </location>
    <ligand>
        <name>Mn(2+)</name>
        <dbReference type="ChEBI" id="CHEBI:29035"/>
    </ligand>
</feature>
<reference evidence="13" key="2">
    <citation type="submission" date="2020-01" db="EMBL/GenBank/DDBJ databases">
        <authorList>
            <person name="Campanaro S."/>
        </authorList>
    </citation>
    <scope>NUCLEOTIDE SEQUENCE</scope>
    <source>
        <strain evidence="13">AS06rmzACSIP_7</strain>
    </source>
</reference>
<dbReference type="InterPro" id="IPR013644">
    <property type="entry name" value="DXP_reductoisomerase_C"/>
</dbReference>
<dbReference type="GO" id="GO:0070402">
    <property type="term" value="F:NADPH binding"/>
    <property type="evidence" value="ECO:0007669"/>
    <property type="project" value="InterPro"/>
</dbReference>
<feature type="binding site" evidence="9">
    <location>
        <position position="199"/>
    </location>
    <ligand>
        <name>NADPH</name>
        <dbReference type="ChEBI" id="CHEBI:57783"/>
    </ligand>
</feature>
<keyword evidence="5 9" id="KW-0560">Oxidoreductase</keyword>
<dbReference type="FunFam" id="3.40.50.720:FF:000045">
    <property type="entry name" value="1-deoxy-D-xylulose 5-phosphate reductoisomerase"/>
    <property type="match status" value="1"/>
</dbReference>
<keyword evidence="9" id="KW-0460">Magnesium</keyword>
<comment type="pathway">
    <text evidence="1 9">Isoprenoid biosynthesis; isopentenyl diphosphate biosynthesis via DXP pathway; isopentenyl diphosphate from 1-deoxy-D-xylulose 5-phosphate: step 1/6.</text>
</comment>
<evidence type="ECO:0000313" key="13">
    <source>
        <dbReference type="EMBL" id="NLW36592.1"/>
    </source>
</evidence>
<dbReference type="PANTHER" id="PTHR30525:SF0">
    <property type="entry name" value="1-DEOXY-D-XYLULOSE 5-PHOSPHATE REDUCTOISOMERASE, CHLOROPLASTIC"/>
    <property type="match status" value="1"/>
</dbReference>
<dbReference type="GO" id="GO:0051484">
    <property type="term" value="P:isopentenyl diphosphate biosynthetic process, methylerythritol 4-phosphate pathway involved in terpenoid biosynthetic process"/>
    <property type="evidence" value="ECO:0007669"/>
    <property type="project" value="UniProtKB-ARBA"/>
</dbReference>
<feature type="binding site" evidence="9">
    <location>
        <position position="206"/>
    </location>
    <ligand>
        <name>1-deoxy-D-xylulose 5-phosphate</name>
        <dbReference type="ChEBI" id="CHEBI:57792"/>
    </ligand>
</feature>
<feature type="binding site" evidence="9">
    <location>
        <position position="119"/>
    </location>
    <ligand>
        <name>1-deoxy-D-xylulose 5-phosphate</name>
        <dbReference type="ChEBI" id="CHEBI:57792"/>
    </ligand>
</feature>
<feature type="binding site" evidence="9">
    <location>
        <position position="212"/>
    </location>
    <ligand>
        <name>1-deoxy-D-xylulose 5-phosphate</name>
        <dbReference type="ChEBI" id="CHEBI:57792"/>
    </ligand>
</feature>
<comment type="caution">
    <text evidence="13">The sequence shown here is derived from an EMBL/GenBank/DDBJ whole genome shotgun (WGS) entry which is preliminary data.</text>
</comment>
<gene>
    <name evidence="9" type="primary">dxr</name>
    <name evidence="13" type="ORF">GXY80_14110</name>
</gene>
<dbReference type="InterPro" id="IPR036291">
    <property type="entry name" value="NAD(P)-bd_dom_sf"/>
</dbReference>
<evidence type="ECO:0000256" key="9">
    <source>
        <dbReference type="HAMAP-Rule" id="MF_00183"/>
    </source>
</evidence>
<evidence type="ECO:0000256" key="6">
    <source>
        <dbReference type="ARBA" id="ARBA00023211"/>
    </source>
</evidence>
<feature type="binding site" evidence="9">
    <location>
        <position position="120"/>
    </location>
    <ligand>
        <name>NADPH</name>
        <dbReference type="ChEBI" id="CHEBI:57783"/>
    </ligand>
</feature>
<accession>A0A971M6X8</accession>
<evidence type="ECO:0000259" key="11">
    <source>
        <dbReference type="Pfam" id="PF08436"/>
    </source>
</evidence>
<dbReference type="EMBL" id="JAAYEE010000270">
    <property type="protein sequence ID" value="NLW36592.1"/>
    <property type="molecule type" value="Genomic_DNA"/>
</dbReference>
<dbReference type="PANTHER" id="PTHR30525">
    <property type="entry name" value="1-DEOXY-D-XYLULOSE 5-PHOSPHATE REDUCTOISOMERASE"/>
    <property type="match status" value="1"/>
</dbReference>
<dbReference type="PIRSF" id="PIRSF006205">
    <property type="entry name" value="Dxp_reductismrs"/>
    <property type="match status" value="1"/>
</dbReference>
<dbReference type="InterPro" id="IPR003821">
    <property type="entry name" value="DXP_reductoisomerase"/>
</dbReference>
<dbReference type="Proteomes" id="UP000777265">
    <property type="component" value="Unassembled WGS sequence"/>
</dbReference>
<comment type="catalytic activity">
    <reaction evidence="8">
        <text>2-C-methyl-D-erythritol 4-phosphate + NADP(+) = 1-deoxy-D-xylulose 5-phosphate + NADPH + H(+)</text>
        <dbReference type="Rhea" id="RHEA:13717"/>
        <dbReference type="ChEBI" id="CHEBI:15378"/>
        <dbReference type="ChEBI" id="CHEBI:57783"/>
        <dbReference type="ChEBI" id="CHEBI:57792"/>
        <dbReference type="ChEBI" id="CHEBI:58262"/>
        <dbReference type="ChEBI" id="CHEBI:58349"/>
        <dbReference type="EC" id="1.1.1.267"/>
    </reaction>
    <physiologicalReaction direction="right-to-left" evidence="8">
        <dbReference type="Rhea" id="RHEA:13719"/>
    </physiologicalReaction>
</comment>
<reference evidence="13" key="1">
    <citation type="journal article" date="2020" name="Biotechnol. Biofuels">
        <title>New insights from the biogas microbiome by comprehensive genome-resolved metagenomics of nearly 1600 species originating from multiple anaerobic digesters.</title>
        <authorList>
            <person name="Campanaro S."/>
            <person name="Treu L."/>
            <person name="Rodriguez-R L.M."/>
            <person name="Kovalovszki A."/>
            <person name="Ziels R.M."/>
            <person name="Maus I."/>
            <person name="Zhu X."/>
            <person name="Kougias P.G."/>
            <person name="Basile A."/>
            <person name="Luo G."/>
            <person name="Schluter A."/>
            <person name="Konstantinidis K.T."/>
            <person name="Angelidaki I."/>
        </authorList>
    </citation>
    <scope>NUCLEOTIDE SEQUENCE</scope>
    <source>
        <strain evidence="13">AS06rmzACSIP_7</strain>
    </source>
</reference>
<evidence type="ECO:0000259" key="12">
    <source>
        <dbReference type="Pfam" id="PF13288"/>
    </source>
</evidence>
<sequence length="383" mass="42210">MKKKVLILGSTGSIGRATLDVIDSQRDALTVTGLACKDNVELLNVQIGRFKPDFACVYDAQMRASVEFPETRLLVGMEGIRELIGMDADIVVNAMPGSIGLEPTVEALKQNKILALANKESLVMAGRVARRFLGQGKGTLIPVDSEHSALFQIMKTMGQDDVKTLIITASGGPFKDHAKTALENVKPEEALNHPTWKMGAKITLDSATLMNKGLEVIEARWLFDIEPEKIKVLIHPESIVHGIVELVDNSYMAYLAYPDMRIPISYALNEEKRRGLPFGRLDMEKAFTLTFHPPDMDRFPSLRLALDALAAGDGTVIAMNASNEVAATAFIDGKIKFTDIPILIERTLEGRFQLPIIEDVETVLAVHQEATRLAEENLRRLHA</sequence>
<feature type="domain" description="DXP reductoisomerase C-terminal" evidence="12">
    <location>
        <begin position="255"/>
        <end position="371"/>
    </location>
</feature>
<feature type="binding site" evidence="9">
    <location>
        <position position="146"/>
    </location>
    <ligand>
        <name>1-deoxy-D-xylulose 5-phosphate</name>
        <dbReference type="ChEBI" id="CHEBI:57792"/>
    </ligand>
</feature>
<dbReference type="InterPro" id="IPR013512">
    <property type="entry name" value="DXP_reductoisomerase_N"/>
</dbReference>
<feature type="binding site" evidence="9">
    <location>
        <position position="14"/>
    </location>
    <ligand>
        <name>NADPH</name>
        <dbReference type="ChEBI" id="CHEBI:57783"/>
    </ligand>
</feature>
<comment type="cofactor">
    <cofactor evidence="9">
        <name>Mg(2+)</name>
        <dbReference type="ChEBI" id="CHEBI:18420"/>
    </cofactor>
    <cofactor evidence="9">
        <name>Mn(2+)</name>
        <dbReference type="ChEBI" id="CHEBI:29035"/>
    </cofactor>
</comment>
<comment type="caution">
    <text evidence="9">Lacks conserved residue(s) required for the propagation of feature annotation.</text>
</comment>
<feature type="binding site" evidence="9">
    <location>
        <position position="118"/>
    </location>
    <ligand>
        <name>NADPH</name>
        <dbReference type="ChEBI" id="CHEBI:57783"/>
    </ligand>
</feature>
<feature type="binding site" evidence="9">
    <location>
        <position position="170"/>
    </location>
    <ligand>
        <name>1-deoxy-D-xylulose 5-phosphate</name>
        <dbReference type="ChEBI" id="CHEBI:57792"/>
    </ligand>
</feature>
<dbReference type="EC" id="1.1.1.267" evidence="9"/>
<dbReference type="Gene3D" id="1.10.1740.10">
    <property type="match status" value="1"/>
</dbReference>
<feature type="binding site" evidence="9">
    <location>
        <position position="13"/>
    </location>
    <ligand>
        <name>NADPH</name>
        <dbReference type="ChEBI" id="CHEBI:57783"/>
    </ligand>
</feature>
<dbReference type="Gene3D" id="3.40.50.720">
    <property type="entry name" value="NAD(P)-binding Rossmann-like Domain"/>
    <property type="match status" value="1"/>
</dbReference>